<proteinExistence type="predicted"/>
<keyword evidence="2" id="KW-1185">Reference proteome</keyword>
<sequence length="71" mass="7917">MELVIGRLKRLEGIFVLKGTDQCISWSGERRTSAVASVRGCCVYVSDSRSYIKFKNSANFFVNISSLHSVV</sequence>
<dbReference type="Proteomes" id="UP000249218">
    <property type="component" value="Unassembled WGS sequence"/>
</dbReference>
<protein>
    <submittedName>
        <fullName evidence="1">Uncharacterized protein</fullName>
    </submittedName>
</protein>
<name>A0A2W1BSJ7_HELAM</name>
<evidence type="ECO:0000313" key="2">
    <source>
        <dbReference type="Proteomes" id="UP000249218"/>
    </source>
</evidence>
<organism evidence="1 2">
    <name type="scientific">Helicoverpa armigera</name>
    <name type="common">Cotton bollworm</name>
    <name type="synonym">Heliothis armigera</name>
    <dbReference type="NCBI Taxonomy" id="29058"/>
    <lineage>
        <taxon>Eukaryota</taxon>
        <taxon>Metazoa</taxon>
        <taxon>Ecdysozoa</taxon>
        <taxon>Arthropoda</taxon>
        <taxon>Hexapoda</taxon>
        <taxon>Insecta</taxon>
        <taxon>Pterygota</taxon>
        <taxon>Neoptera</taxon>
        <taxon>Endopterygota</taxon>
        <taxon>Lepidoptera</taxon>
        <taxon>Glossata</taxon>
        <taxon>Ditrysia</taxon>
        <taxon>Noctuoidea</taxon>
        <taxon>Noctuidae</taxon>
        <taxon>Heliothinae</taxon>
        <taxon>Helicoverpa</taxon>
    </lineage>
</organism>
<accession>A0A2W1BSJ7</accession>
<evidence type="ECO:0000313" key="1">
    <source>
        <dbReference type="EMBL" id="PZC78029.1"/>
    </source>
</evidence>
<gene>
    <name evidence="1" type="primary">HaOG202701</name>
    <name evidence="1" type="ORF">B5X24_HaOG202701</name>
</gene>
<reference evidence="1 2" key="1">
    <citation type="journal article" date="2017" name="BMC Biol.">
        <title>Genomic innovations, transcriptional plasticity and gene loss underlying the evolution and divergence of two highly polyphagous and invasive Helicoverpa pest species.</title>
        <authorList>
            <person name="Pearce S.L."/>
            <person name="Clarke D.F."/>
            <person name="East P.D."/>
            <person name="Elfekih S."/>
            <person name="Gordon K.H."/>
            <person name="Jermiin L.S."/>
            <person name="McGaughran A."/>
            <person name="Oakeshott J.G."/>
            <person name="Papanikolaou A."/>
            <person name="Perera O.P."/>
            <person name="Rane R.V."/>
            <person name="Richards S."/>
            <person name="Tay W.T."/>
            <person name="Walsh T.K."/>
            <person name="Anderson A."/>
            <person name="Anderson C.J."/>
            <person name="Asgari S."/>
            <person name="Board P.G."/>
            <person name="Bretschneider A."/>
            <person name="Campbell P.M."/>
            <person name="Chertemps T."/>
            <person name="Christeller J.T."/>
            <person name="Coppin C.W."/>
            <person name="Downes S.J."/>
            <person name="Duan G."/>
            <person name="Farnsworth C.A."/>
            <person name="Good R.T."/>
            <person name="Han L.B."/>
            <person name="Han Y.C."/>
            <person name="Hatje K."/>
            <person name="Horne I."/>
            <person name="Huang Y.P."/>
            <person name="Hughes D.S."/>
            <person name="Jacquin-Joly E."/>
            <person name="James W."/>
            <person name="Jhangiani S."/>
            <person name="Kollmar M."/>
            <person name="Kuwar S.S."/>
            <person name="Li S."/>
            <person name="Liu N.Y."/>
            <person name="Maibeche M.T."/>
            <person name="Miller J.R."/>
            <person name="Montagne N."/>
            <person name="Perry T."/>
            <person name="Qu J."/>
            <person name="Song S.V."/>
            <person name="Sutton G.G."/>
            <person name="Vogel H."/>
            <person name="Walenz B.P."/>
            <person name="Xu W."/>
            <person name="Zhang H.J."/>
            <person name="Zou Z."/>
            <person name="Batterham P."/>
            <person name="Edwards O.R."/>
            <person name="Feyereisen R."/>
            <person name="Gibbs R.A."/>
            <person name="Heckel D.G."/>
            <person name="McGrath A."/>
            <person name="Robin C."/>
            <person name="Scherer S.E."/>
            <person name="Worley K.C."/>
            <person name="Wu Y.D."/>
        </authorList>
    </citation>
    <scope>NUCLEOTIDE SEQUENCE [LARGE SCALE GENOMIC DNA]</scope>
    <source>
        <strain evidence="1">Harm_GR_Male_#8</strain>
        <tissue evidence="1">Whole organism</tissue>
    </source>
</reference>
<dbReference type="EMBL" id="KZ149914">
    <property type="protein sequence ID" value="PZC78029.1"/>
    <property type="molecule type" value="Genomic_DNA"/>
</dbReference>
<dbReference type="AlphaFoldDB" id="A0A2W1BSJ7"/>